<dbReference type="HOGENOM" id="CLU_1434473_0_0_1"/>
<dbReference type="Pfam" id="PF17667">
    <property type="entry name" value="Pkinase_fungal"/>
    <property type="match status" value="1"/>
</dbReference>
<name>S8E279_FOMSC</name>
<evidence type="ECO:0000313" key="3">
    <source>
        <dbReference type="Proteomes" id="UP000015241"/>
    </source>
</evidence>
<sequence>MALLIDWGLRKFVVELQQMASQDARSGTWPFISAVLLAFPKRLKYEVWHDLESFIHVLHWMCFRFQKTIDSNSPATSSESIQELYGAYKFQNGKYLGGRHKLEFLRAGIVPFRLRGGSSMQPDKTNGLHQLLTALADLYGEHYQLLAPISDKPEPLKAEERGVVYKNKPSFAEAPGKRVTARSIHRLLE</sequence>
<dbReference type="InterPro" id="IPR040976">
    <property type="entry name" value="Pkinase_fungal"/>
</dbReference>
<reference evidence="2 3" key="1">
    <citation type="journal article" date="2012" name="Science">
        <title>The Paleozoic origin of enzymatic lignin decomposition reconstructed from 31 fungal genomes.</title>
        <authorList>
            <person name="Floudas D."/>
            <person name="Binder M."/>
            <person name="Riley R."/>
            <person name="Barry K."/>
            <person name="Blanchette R.A."/>
            <person name="Henrissat B."/>
            <person name="Martinez A.T."/>
            <person name="Otillar R."/>
            <person name="Spatafora J.W."/>
            <person name="Yadav J.S."/>
            <person name="Aerts A."/>
            <person name="Benoit I."/>
            <person name="Boyd A."/>
            <person name="Carlson A."/>
            <person name="Copeland A."/>
            <person name="Coutinho P.M."/>
            <person name="de Vries R.P."/>
            <person name="Ferreira P."/>
            <person name="Findley K."/>
            <person name="Foster B."/>
            <person name="Gaskell J."/>
            <person name="Glotzer D."/>
            <person name="Gorecki P."/>
            <person name="Heitman J."/>
            <person name="Hesse C."/>
            <person name="Hori C."/>
            <person name="Igarashi K."/>
            <person name="Jurgens J.A."/>
            <person name="Kallen N."/>
            <person name="Kersten P."/>
            <person name="Kohler A."/>
            <person name="Kuees U."/>
            <person name="Kumar T.K.A."/>
            <person name="Kuo A."/>
            <person name="LaButti K."/>
            <person name="Larrondo L.F."/>
            <person name="Lindquist E."/>
            <person name="Ling A."/>
            <person name="Lombard V."/>
            <person name="Lucas S."/>
            <person name="Lundell T."/>
            <person name="Martin R."/>
            <person name="McLaughlin D.J."/>
            <person name="Morgenstern I."/>
            <person name="Morin E."/>
            <person name="Murat C."/>
            <person name="Nagy L.G."/>
            <person name="Nolan M."/>
            <person name="Ohm R.A."/>
            <person name="Patyshakuliyeva A."/>
            <person name="Rokas A."/>
            <person name="Ruiz-Duenas F.J."/>
            <person name="Sabat G."/>
            <person name="Salamov A."/>
            <person name="Samejima M."/>
            <person name="Schmutz J."/>
            <person name="Slot J.C."/>
            <person name="St John F."/>
            <person name="Stenlid J."/>
            <person name="Sun H."/>
            <person name="Sun S."/>
            <person name="Syed K."/>
            <person name="Tsang A."/>
            <person name="Wiebenga A."/>
            <person name="Young D."/>
            <person name="Pisabarro A."/>
            <person name="Eastwood D.C."/>
            <person name="Martin F."/>
            <person name="Cullen D."/>
            <person name="Grigoriev I.V."/>
            <person name="Hibbett D.S."/>
        </authorList>
    </citation>
    <scope>NUCLEOTIDE SEQUENCE</scope>
    <source>
        <strain evidence="3">FP-58527</strain>
    </source>
</reference>
<evidence type="ECO:0000259" key="1">
    <source>
        <dbReference type="Pfam" id="PF17667"/>
    </source>
</evidence>
<dbReference type="OrthoDB" id="2747778at2759"/>
<gene>
    <name evidence="2" type="ORF">FOMPIDRAFT_84436</name>
</gene>
<organism evidence="2 3">
    <name type="scientific">Fomitopsis schrenkii</name>
    <name type="common">Brown rot fungus</name>
    <dbReference type="NCBI Taxonomy" id="2126942"/>
    <lineage>
        <taxon>Eukaryota</taxon>
        <taxon>Fungi</taxon>
        <taxon>Dikarya</taxon>
        <taxon>Basidiomycota</taxon>
        <taxon>Agaricomycotina</taxon>
        <taxon>Agaricomycetes</taxon>
        <taxon>Polyporales</taxon>
        <taxon>Fomitopsis</taxon>
    </lineage>
</organism>
<protein>
    <recommendedName>
        <fullName evidence="1">Fungal-type protein kinase domain-containing protein</fullName>
    </recommendedName>
</protein>
<dbReference type="Proteomes" id="UP000015241">
    <property type="component" value="Unassembled WGS sequence"/>
</dbReference>
<accession>S8E279</accession>
<dbReference type="AlphaFoldDB" id="S8E279"/>
<evidence type="ECO:0000313" key="2">
    <source>
        <dbReference type="EMBL" id="EPS97538.1"/>
    </source>
</evidence>
<dbReference type="EMBL" id="KE504175">
    <property type="protein sequence ID" value="EPS97538.1"/>
    <property type="molecule type" value="Genomic_DNA"/>
</dbReference>
<keyword evidence="3" id="KW-1185">Reference proteome</keyword>
<feature type="domain" description="Fungal-type protein kinase" evidence="1">
    <location>
        <begin position="3"/>
        <end position="62"/>
    </location>
</feature>
<dbReference type="InParanoid" id="S8E279"/>
<proteinExistence type="predicted"/>